<feature type="compositionally biased region" description="Basic and acidic residues" evidence="1">
    <location>
        <begin position="146"/>
        <end position="165"/>
    </location>
</feature>
<evidence type="ECO:0000313" key="2">
    <source>
        <dbReference type="EMBL" id="GAQ80175.1"/>
    </source>
</evidence>
<dbReference type="GO" id="GO:0008270">
    <property type="term" value="F:zinc ion binding"/>
    <property type="evidence" value="ECO:0007669"/>
    <property type="project" value="InterPro"/>
</dbReference>
<gene>
    <name evidence="2" type="ORF">KFL_000480160</name>
</gene>
<feature type="compositionally biased region" description="Basic residues" evidence="1">
    <location>
        <begin position="236"/>
        <end position="247"/>
    </location>
</feature>
<feature type="region of interest" description="Disordered" evidence="1">
    <location>
        <begin position="23"/>
        <end position="97"/>
    </location>
</feature>
<evidence type="ECO:0008006" key="4">
    <source>
        <dbReference type="Google" id="ProtNLM"/>
    </source>
</evidence>
<dbReference type="PANTHER" id="PTHR13491">
    <property type="entry name" value="ZCCHC10 PROTEIN"/>
    <property type="match status" value="1"/>
</dbReference>
<dbReference type="Proteomes" id="UP000054558">
    <property type="component" value="Unassembled WGS sequence"/>
</dbReference>
<dbReference type="Pfam" id="PF13917">
    <property type="entry name" value="zf-CCHC_3"/>
    <property type="match status" value="1"/>
</dbReference>
<dbReference type="OrthoDB" id="437973at2759"/>
<evidence type="ECO:0000256" key="1">
    <source>
        <dbReference type="SAM" id="MobiDB-lite"/>
    </source>
</evidence>
<dbReference type="AlphaFoldDB" id="A0A1Y1HNF5"/>
<dbReference type="InterPro" id="IPR036875">
    <property type="entry name" value="Znf_CCHC_sf"/>
</dbReference>
<proteinExistence type="predicted"/>
<dbReference type="PANTHER" id="PTHR13491:SF0">
    <property type="entry name" value="ZINC FINGER CCHC DOMAIN-CONTAINING PROTEIN 10"/>
    <property type="match status" value="1"/>
</dbReference>
<sequence>MSSAKQKELELAAAKAAEILKGKKTDTANMRGSALQPPPGSRLQATNAYGQKDPGAEVSRWQERKEAKANMYAMSTEHAPGLGIRRKDTRPGAGQGSQVCQKCLKAGHWTFECKNERVYIARPTRTQQLKHPKLQQKFLDPEELPPDAREAEAEQRADESKQGAKRDKKKREREESTTTSESGSSESESDGSDVSSSESERDRRRRRKRRGSGGKRRRRDTSSSEDEETDSEEDRRRRRKGRAKHDKKRADSDSEDPDDKDRKKRSVRRRKKDMSSSDESSDLSEKIQEVTSGVLLVLKVVKPSGTEI</sequence>
<accession>A0A1Y1HNF5</accession>
<feature type="compositionally biased region" description="Basic residues" evidence="1">
    <location>
        <begin position="262"/>
        <end position="272"/>
    </location>
</feature>
<protein>
    <recommendedName>
        <fullName evidence="4">Zinc knuckle-domain-containing protein</fullName>
    </recommendedName>
</protein>
<dbReference type="SUPFAM" id="SSF57756">
    <property type="entry name" value="Retrovirus zinc finger-like domains"/>
    <property type="match status" value="1"/>
</dbReference>
<dbReference type="OMA" id="AQCQKCY"/>
<dbReference type="GO" id="GO:0003676">
    <property type="term" value="F:nucleic acid binding"/>
    <property type="evidence" value="ECO:0007669"/>
    <property type="project" value="InterPro"/>
</dbReference>
<dbReference type="EMBL" id="DF236997">
    <property type="protein sequence ID" value="GAQ80175.1"/>
    <property type="molecule type" value="Genomic_DNA"/>
</dbReference>
<reference evidence="2 3" key="1">
    <citation type="journal article" date="2014" name="Nat. Commun.">
        <title>Klebsormidium flaccidum genome reveals primary factors for plant terrestrial adaptation.</title>
        <authorList>
            <person name="Hori K."/>
            <person name="Maruyama F."/>
            <person name="Fujisawa T."/>
            <person name="Togashi T."/>
            <person name="Yamamoto N."/>
            <person name="Seo M."/>
            <person name="Sato S."/>
            <person name="Yamada T."/>
            <person name="Mori H."/>
            <person name="Tajima N."/>
            <person name="Moriyama T."/>
            <person name="Ikeuchi M."/>
            <person name="Watanabe M."/>
            <person name="Wada H."/>
            <person name="Kobayashi K."/>
            <person name="Saito M."/>
            <person name="Masuda T."/>
            <person name="Sasaki-Sekimoto Y."/>
            <person name="Mashiguchi K."/>
            <person name="Awai K."/>
            <person name="Shimojima M."/>
            <person name="Masuda S."/>
            <person name="Iwai M."/>
            <person name="Nobusawa T."/>
            <person name="Narise T."/>
            <person name="Kondo S."/>
            <person name="Saito H."/>
            <person name="Sato R."/>
            <person name="Murakawa M."/>
            <person name="Ihara Y."/>
            <person name="Oshima-Yamada Y."/>
            <person name="Ohtaka K."/>
            <person name="Satoh M."/>
            <person name="Sonobe K."/>
            <person name="Ishii M."/>
            <person name="Ohtani R."/>
            <person name="Kanamori-Sato M."/>
            <person name="Honoki R."/>
            <person name="Miyazaki D."/>
            <person name="Mochizuki H."/>
            <person name="Umetsu J."/>
            <person name="Higashi K."/>
            <person name="Shibata D."/>
            <person name="Kamiya Y."/>
            <person name="Sato N."/>
            <person name="Nakamura Y."/>
            <person name="Tabata S."/>
            <person name="Ida S."/>
            <person name="Kurokawa K."/>
            <person name="Ohta H."/>
        </authorList>
    </citation>
    <scope>NUCLEOTIDE SEQUENCE [LARGE SCALE GENOMIC DNA]</scope>
    <source>
        <strain evidence="2 3">NIES-2285</strain>
    </source>
</reference>
<evidence type="ECO:0000313" key="3">
    <source>
        <dbReference type="Proteomes" id="UP000054558"/>
    </source>
</evidence>
<feature type="compositionally biased region" description="Low complexity" evidence="1">
    <location>
        <begin position="177"/>
        <end position="197"/>
    </location>
</feature>
<feature type="compositionally biased region" description="Basic residues" evidence="1">
    <location>
        <begin position="203"/>
        <end position="219"/>
    </location>
</feature>
<dbReference type="InterPro" id="IPR039715">
    <property type="entry name" value="ZCCHC10"/>
</dbReference>
<feature type="region of interest" description="Disordered" evidence="1">
    <location>
        <begin position="122"/>
        <end position="291"/>
    </location>
</feature>
<organism evidence="2 3">
    <name type="scientific">Klebsormidium nitens</name>
    <name type="common">Green alga</name>
    <name type="synonym">Ulothrix nitens</name>
    <dbReference type="NCBI Taxonomy" id="105231"/>
    <lineage>
        <taxon>Eukaryota</taxon>
        <taxon>Viridiplantae</taxon>
        <taxon>Streptophyta</taxon>
        <taxon>Klebsormidiophyceae</taxon>
        <taxon>Klebsormidiales</taxon>
        <taxon>Klebsormidiaceae</taxon>
        <taxon>Klebsormidium</taxon>
    </lineage>
</organism>
<keyword evidence="3" id="KW-1185">Reference proteome</keyword>
<name>A0A1Y1HNF5_KLENI</name>
<feature type="compositionally biased region" description="Acidic residues" evidence="1">
    <location>
        <begin position="223"/>
        <end position="232"/>
    </location>
</feature>